<dbReference type="Proteomes" id="UP001140453">
    <property type="component" value="Unassembled WGS sequence"/>
</dbReference>
<sequence>MAPVNSSGVAMNGSGGVSSSGNKRFSSVPKPYVRPVIPLPYMQRRPKAVKTDVQPSSPLRTNNETAPPTPKQNNHELSQSQPQPQPQLQTKSPRLEARTEIRTNGHKPVEEAPAPPQQSDEVGTVATTTEADDAPYSQESRPVTAGTGTQTQGTPTQSQTTGETTPPDTAPSAAPSSVAFPPPTLSPPPFNNNNNNNNNKSNNMGLPYHPANFRGPVPEPIRMPSHPLHQQRMHHQHLSNGSMRFGYHGSNASSPVPHPGGAFPAPMPMPHEQVPIAGVDSFGRPILANAPINGQAPVAMNHAPLTPHSFHGSQSSRDAAEFANRQMVNGSNGVEVGRPGPPPSIAHPSQNTNHQPQFEPNGFQVGEAMDFADYISSMFARPDFADCEVVLEIPNCLTSINSSYSIGEPAGPLRLPAHQLVLSHHPLLRRMIQEQIGQGDGPREIRIVSDDPFLRADSMWRAIKYLYGFRYVPLPLEIQKQSNVEKFHFILGYAAAGARLEVPHISITAMREAIEYLSWDTVEKGVEFAMGGLEFHDRPMHVPHAFPQFRYRHGTYVGELVDKTIVFLATNFPSNFVLDTNVEDPRYSRLPVCRPGHGISSQSSQNGHGPSRTSNINIRFGDMEPNETASHGQFQSGQNSGSHLAALSRLLINLPYEVLKVVLESNGLGGVAGWRTVQDRRRAMTAVVAEREARREHLIRELAAGRHDFCVPVDGLRSKEPCLLPDNWSNVCWKEECLPNPEGPIMNRVWIPLGDAY</sequence>
<gene>
    <name evidence="2" type="ORF">N0V93_002832</name>
</gene>
<reference evidence="2" key="1">
    <citation type="submission" date="2022-10" db="EMBL/GenBank/DDBJ databases">
        <title>Tapping the CABI collections for fungal endophytes: first genome assemblies for Collariella, Neodidymelliopsis, Ascochyta clinopodiicola, Didymella pomorum, Didymosphaeria variabile, Neocosmospora piperis and Neocucurbitaria cava.</title>
        <authorList>
            <person name="Hill R."/>
        </authorList>
    </citation>
    <scope>NUCLEOTIDE SEQUENCE</scope>
    <source>
        <strain evidence="2">IMI 355082</strain>
    </source>
</reference>
<accession>A0A9W8YVH6</accession>
<feature type="compositionally biased region" description="Polar residues" evidence="1">
    <location>
        <begin position="599"/>
        <end position="617"/>
    </location>
</feature>
<feature type="region of interest" description="Disordered" evidence="1">
    <location>
        <begin position="1"/>
        <end position="215"/>
    </location>
</feature>
<proteinExistence type="predicted"/>
<keyword evidence="3" id="KW-1185">Reference proteome</keyword>
<comment type="caution">
    <text evidence="2">The sequence shown here is derived from an EMBL/GenBank/DDBJ whole genome shotgun (WGS) entry which is preliminary data.</text>
</comment>
<feature type="region of interest" description="Disordered" evidence="1">
    <location>
        <begin position="593"/>
        <end position="638"/>
    </location>
</feature>
<feature type="compositionally biased region" description="Basic and acidic residues" evidence="1">
    <location>
        <begin position="93"/>
        <end position="110"/>
    </location>
</feature>
<feature type="compositionally biased region" description="Low complexity" evidence="1">
    <location>
        <begin position="1"/>
        <end position="12"/>
    </location>
</feature>
<name>A0A9W8YVH6_9PEZI</name>
<feature type="compositionally biased region" description="Pro residues" evidence="1">
    <location>
        <begin position="180"/>
        <end position="190"/>
    </location>
</feature>
<feature type="compositionally biased region" description="Polar residues" evidence="1">
    <location>
        <begin position="53"/>
        <end position="76"/>
    </location>
</feature>
<feature type="compositionally biased region" description="Polar residues" evidence="1">
    <location>
        <begin position="117"/>
        <end position="129"/>
    </location>
</feature>
<feature type="compositionally biased region" description="Low complexity" evidence="1">
    <location>
        <begin position="191"/>
        <end position="203"/>
    </location>
</feature>
<dbReference type="AlphaFoldDB" id="A0A9W8YVH6"/>
<evidence type="ECO:0000313" key="3">
    <source>
        <dbReference type="Proteomes" id="UP001140453"/>
    </source>
</evidence>
<dbReference type="EMBL" id="JAPEVB010000002">
    <property type="protein sequence ID" value="KAJ4393619.1"/>
    <property type="molecule type" value="Genomic_DNA"/>
</dbReference>
<organism evidence="2 3">
    <name type="scientific">Gnomoniopsis smithogilvyi</name>
    <dbReference type="NCBI Taxonomy" id="1191159"/>
    <lineage>
        <taxon>Eukaryota</taxon>
        <taxon>Fungi</taxon>
        <taxon>Dikarya</taxon>
        <taxon>Ascomycota</taxon>
        <taxon>Pezizomycotina</taxon>
        <taxon>Sordariomycetes</taxon>
        <taxon>Sordariomycetidae</taxon>
        <taxon>Diaporthales</taxon>
        <taxon>Gnomoniaceae</taxon>
        <taxon>Gnomoniopsis</taxon>
    </lineage>
</organism>
<dbReference type="OrthoDB" id="5329403at2759"/>
<feature type="compositionally biased region" description="Polar residues" evidence="1">
    <location>
        <begin position="627"/>
        <end position="638"/>
    </location>
</feature>
<feature type="compositionally biased region" description="Low complexity" evidence="1">
    <location>
        <begin position="77"/>
        <end position="89"/>
    </location>
</feature>
<evidence type="ECO:0000256" key="1">
    <source>
        <dbReference type="SAM" id="MobiDB-lite"/>
    </source>
</evidence>
<feature type="compositionally biased region" description="Low complexity" evidence="1">
    <location>
        <begin position="142"/>
        <end position="179"/>
    </location>
</feature>
<evidence type="ECO:0000313" key="2">
    <source>
        <dbReference type="EMBL" id="KAJ4393619.1"/>
    </source>
</evidence>
<protein>
    <submittedName>
        <fullName evidence="2">Uncharacterized protein</fullName>
    </submittedName>
</protein>